<evidence type="ECO:0000259" key="7">
    <source>
        <dbReference type="Pfam" id="PF00557"/>
    </source>
</evidence>
<dbReference type="SUPFAM" id="SSF55920">
    <property type="entry name" value="Creatinase/aminopeptidase"/>
    <property type="match status" value="1"/>
</dbReference>
<dbReference type="Pfam" id="PF00557">
    <property type="entry name" value="Peptidase_M24"/>
    <property type="match status" value="1"/>
</dbReference>
<feature type="domain" description="Peptidase M24" evidence="7">
    <location>
        <begin position="126"/>
        <end position="390"/>
    </location>
</feature>
<dbReference type="EC" id="3.4.13.9" evidence="8"/>
<evidence type="ECO:0000256" key="2">
    <source>
        <dbReference type="ARBA" id="ARBA00022670"/>
    </source>
</evidence>
<dbReference type="CDD" id="cd01087">
    <property type="entry name" value="Prolidase"/>
    <property type="match status" value="1"/>
</dbReference>
<keyword evidence="5" id="KW-0482">Metalloprotease</keyword>
<dbReference type="GO" id="GO:0102009">
    <property type="term" value="F:proline dipeptidase activity"/>
    <property type="evidence" value="ECO:0007669"/>
    <property type="project" value="UniProtKB-EC"/>
</dbReference>
<keyword evidence="2" id="KW-0645">Protease</keyword>
<gene>
    <name evidence="8" type="ORF">SPHA_52602</name>
</gene>
<protein>
    <submittedName>
        <fullName evidence="8">PEPD</fullName>
        <ecNumber evidence="8">3.4.13.9</ecNumber>
    </submittedName>
</protein>
<evidence type="ECO:0000256" key="4">
    <source>
        <dbReference type="ARBA" id="ARBA00022801"/>
    </source>
</evidence>
<evidence type="ECO:0000256" key="5">
    <source>
        <dbReference type="ARBA" id="ARBA00023049"/>
    </source>
</evidence>
<dbReference type="Proteomes" id="UP000597762">
    <property type="component" value="Unassembled WGS sequence"/>
</dbReference>
<dbReference type="GO" id="GO:0006508">
    <property type="term" value="P:proteolysis"/>
    <property type="evidence" value="ECO:0007669"/>
    <property type="project" value="UniProtKB-KW"/>
</dbReference>
<keyword evidence="4 8" id="KW-0378">Hydrolase</keyword>
<evidence type="ECO:0000256" key="1">
    <source>
        <dbReference type="ARBA" id="ARBA00001936"/>
    </source>
</evidence>
<keyword evidence="9" id="KW-1185">Reference proteome</keyword>
<dbReference type="InterPro" id="IPR029149">
    <property type="entry name" value="Creatin/AminoP/Spt16_N"/>
</dbReference>
<evidence type="ECO:0000256" key="3">
    <source>
        <dbReference type="ARBA" id="ARBA00022723"/>
    </source>
</evidence>
<dbReference type="PANTHER" id="PTHR48480:SF2">
    <property type="entry name" value="PEPTIDASE D"/>
    <property type="match status" value="1"/>
</dbReference>
<evidence type="ECO:0000313" key="8">
    <source>
        <dbReference type="EMBL" id="CAE1298497.1"/>
    </source>
</evidence>
<dbReference type="InterPro" id="IPR000994">
    <property type="entry name" value="Pept_M24"/>
</dbReference>
<dbReference type="FunFam" id="3.90.230.10:FF:000002">
    <property type="entry name" value="Xaa-Pro aminopeptidase 3"/>
    <property type="match status" value="1"/>
</dbReference>
<dbReference type="InterPro" id="IPR052433">
    <property type="entry name" value="X-Pro_dipept-like"/>
</dbReference>
<dbReference type="PANTHER" id="PTHR48480">
    <property type="match status" value="1"/>
</dbReference>
<keyword evidence="3" id="KW-0479">Metal-binding</keyword>
<dbReference type="Gene3D" id="3.90.230.10">
    <property type="entry name" value="Creatinase/methionine aminopeptidase superfamily"/>
    <property type="match status" value="1"/>
</dbReference>
<comment type="caution">
    <text evidence="8">The sequence shown here is derived from an EMBL/GenBank/DDBJ whole genome shotgun (WGS) entry which is preliminary data.</text>
</comment>
<comment type="cofactor">
    <cofactor evidence="1">
        <name>Mn(2+)</name>
        <dbReference type="ChEBI" id="CHEBI:29035"/>
    </cofactor>
</comment>
<evidence type="ECO:0000313" key="9">
    <source>
        <dbReference type="Proteomes" id="UP000597762"/>
    </source>
</evidence>
<dbReference type="InterPro" id="IPR036005">
    <property type="entry name" value="Creatinase/aminopeptidase-like"/>
</dbReference>
<sequence>MFKYFSHSTNFQELSMMNLLWKNNTFFFENFPFKLESTFVILKTETEYRDQFEVEDVLFADQILEFFRNVKPSMILTLHGLNTDSQKYSEPASFEGMNEFCENREILHPEISECRVFKSDLELDVLRYTNKVSSEGHKEVMRQIRPGMYEYQLESIFHHFSYYFGGSRYLSYSCICGSGENAAILHYGHAGNPNSKVINDGDICLFDMGAEYGGYASDITCSFPVNGKFTDKQKIIYNAVLKANRAVFRAIRPGVNWVDMHKLAERVQLEELKAAGLLQGDVDRMMEVYLGAVFMPHGLGHFMGIDTHDVGGYNYSAQRSNEPGLRSLRTNRTLQARMVLTIEPGIYFNDVLLEEAMADPQRSCFFVPAVIDQYRDLGGVRIEDDIIVKENGAELLTDVPRTVEEIETFFTNRPQPQMFLPDQISSVFGN</sequence>
<accession>A0A812DC87</accession>
<keyword evidence="8" id="KW-0224">Dipeptidase</keyword>
<evidence type="ECO:0000256" key="6">
    <source>
        <dbReference type="ARBA" id="ARBA00023211"/>
    </source>
</evidence>
<dbReference type="AlphaFoldDB" id="A0A812DC87"/>
<dbReference type="OrthoDB" id="10261878at2759"/>
<dbReference type="GO" id="GO:0046872">
    <property type="term" value="F:metal ion binding"/>
    <property type="evidence" value="ECO:0007669"/>
    <property type="project" value="UniProtKB-KW"/>
</dbReference>
<dbReference type="GO" id="GO:0008237">
    <property type="term" value="F:metallopeptidase activity"/>
    <property type="evidence" value="ECO:0007669"/>
    <property type="project" value="UniProtKB-KW"/>
</dbReference>
<proteinExistence type="predicted"/>
<reference evidence="8" key="1">
    <citation type="submission" date="2021-01" db="EMBL/GenBank/DDBJ databases">
        <authorList>
            <person name="Li R."/>
            <person name="Bekaert M."/>
        </authorList>
    </citation>
    <scope>NUCLEOTIDE SEQUENCE</scope>
    <source>
        <strain evidence="8">Farmed</strain>
    </source>
</reference>
<name>A0A812DC87_ACAPH</name>
<organism evidence="8 9">
    <name type="scientific">Acanthosepion pharaonis</name>
    <name type="common">Pharaoh cuttlefish</name>
    <name type="synonym">Sepia pharaonis</name>
    <dbReference type="NCBI Taxonomy" id="158019"/>
    <lineage>
        <taxon>Eukaryota</taxon>
        <taxon>Metazoa</taxon>
        <taxon>Spiralia</taxon>
        <taxon>Lophotrochozoa</taxon>
        <taxon>Mollusca</taxon>
        <taxon>Cephalopoda</taxon>
        <taxon>Coleoidea</taxon>
        <taxon>Decapodiformes</taxon>
        <taxon>Sepiida</taxon>
        <taxon>Sepiina</taxon>
        <taxon>Sepiidae</taxon>
        <taxon>Acanthosepion</taxon>
    </lineage>
</organism>
<dbReference type="EMBL" id="CAHIKZ030003296">
    <property type="protein sequence ID" value="CAE1298497.1"/>
    <property type="molecule type" value="Genomic_DNA"/>
</dbReference>
<keyword evidence="6" id="KW-0464">Manganese</keyword>
<dbReference type="Gene3D" id="3.40.350.10">
    <property type="entry name" value="Creatinase/prolidase N-terminal domain"/>
    <property type="match status" value="1"/>
</dbReference>